<keyword evidence="4" id="KW-1185">Reference proteome</keyword>
<comment type="caution">
    <text evidence="3">The sequence shown here is derived from an EMBL/GenBank/DDBJ whole genome shotgun (WGS) entry which is preliminary data.</text>
</comment>
<dbReference type="SUPFAM" id="SSF52540">
    <property type="entry name" value="P-loop containing nucleoside triphosphate hydrolases"/>
    <property type="match status" value="1"/>
</dbReference>
<dbReference type="InterPro" id="IPR027417">
    <property type="entry name" value="P-loop_NTPase"/>
</dbReference>
<dbReference type="InterPro" id="IPR049050">
    <property type="entry name" value="nSTAND3"/>
</dbReference>
<dbReference type="EMBL" id="NEDP02003636">
    <property type="protein sequence ID" value="OWF48250.1"/>
    <property type="molecule type" value="Genomic_DNA"/>
</dbReference>
<dbReference type="AlphaFoldDB" id="A0A210QHP1"/>
<feature type="domain" description="Novel STAND NTPase 3" evidence="2">
    <location>
        <begin position="297"/>
        <end position="387"/>
    </location>
</feature>
<dbReference type="OrthoDB" id="6128463at2759"/>
<evidence type="ECO:0000313" key="4">
    <source>
        <dbReference type="Proteomes" id="UP000242188"/>
    </source>
</evidence>
<proteinExistence type="predicted"/>
<sequence length="399" mass="43100">MGVDLAVYRARIGQFVPRPVNGIVSNIDYLCKAIASVRGGLIRQDGLNSKGSVKFIDLLLRAQGIEPNPGPGKRSQRSVPGEQTEENDDVSIQLESNVNPINADMISRVMESFLPVSNPSETGSSQTDEYAGAVAIPGPSSGAIAKSTVVSQDSNVTPNSADRIGRVMDLFPPVSNPSDTESSHTDEYAGAVAIPGPSSGAIAKTTVVPQVVINCHVNKIYNKKICVENMRVKNAENVCTGEQTIIHTGQAGDNKDEDIPKQRKKSDKRILLEENTEVMLKRHIQETANLLVTRKGAVAAVVKRLKDYNMVVIAGVTGEGKTTLGREICKQLRDGTIDKDIKPKTPVLMTISQDWNDVVNDKDDIVVFVDDIFGKTNYQTGLLNGEKCLFGGNISYAHT</sequence>
<accession>A0A210QHP1</accession>
<dbReference type="Gene3D" id="3.40.50.300">
    <property type="entry name" value="P-loop containing nucleotide triphosphate hydrolases"/>
    <property type="match status" value="1"/>
</dbReference>
<name>A0A210QHP1_MIZYE</name>
<organism evidence="3 4">
    <name type="scientific">Mizuhopecten yessoensis</name>
    <name type="common">Japanese scallop</name>
    <name type="synonym">Patinopecten yessoensis</name>
    <dbReference type="NCBI Taxonomy" id="6573"/>
    <lineage>
        <taxon>Eukaryota</taxon>
        <taxon>Metazoa</taxon>
        <taxon>Spiralia</taxon>
        <taxon>Lophotrochozoa</taxon>
        <taxon>Mollusca</taxon>
        <taxon>Bivalvia</taxon>
        <taxon>Autobranchia</taxon>
        <taxon>Pteriomorphia</taxon>
        <taxon>Pectinida</taxon>
        <taxon>Pectinoidea</taxon>
        <taxon>Pectinidae</taxon>
        <taxon>Mizuhopecten</taxon>
    </lineage>
</organism>
<reference evidence="3 4" key="1">
    <citation type="journal article" date="2017" name="Nat. Ecol. Evol.">
        <title>Scallop genome provides insights into evolution of bilaterian karyotype and development.</title>
        <authorList>
            <person name="Wang S."/>
            <person name="Zhang J."/>
            <person name="Jiao W."/>
            <person name="Li J."/>
            <person name="Xun X."/>
            <person name="Sun Y."/>
            <person name="Guo X."/>
            <person name="Huan P."/>
            <person name="Dong B."/>
            <person name="Zhang L."/>
            <person name="Hu X."/>
            <person name="Sun X."/>
            <person name="Wang J."/>
            <person name="Zhao C."/>
            <person name="Wang Y."/>
            <person name="Wang D."/>
            <person name="Huang X."/>
            <person name="Wang R."/>
            <person name="Lv J."/>
            <person name="Li Y."/>
            <person name="Zhang Z."/>
            <person name="Liu B."/>
            <person name="Lu W."/>
            <person name="Hui Y."/>
            <person name="Liang J."/>
            <person name="Zhou Z."/>
            <person name="Hou R."/>
            <person name="Li X."/>
            <person name="Liu Y."/>
            <person name="Li H."/>
            <person name="Ning X."/>
            <person name="Lin Y."/>
            <person name="Zhao L."/>
            <person name="Xing Q."/>
            <person name="Dou J."/>
            <person name="Li Y."/>
            <person name="Mao J."/>
            <person name="Guo H."/>
            <person name="Dou H."/>
            <person name="Li T."/>
            <person name="Mu C."/>
            <person name="Jiang W."/>
            <person name="Fu Q."/>
            <person name="Fu X."/>
            <person name="Miao Y."/>
            <person name="Liu J."/>
            <person name="Yu Q."/>
            <person name="Li R."/>
            <person name="Liao H."/>
            <person name="Li X."/>
            <person name="Kong Y."/>
            <person name="Jiang Z."/>
            <person name="Chourrout D."/>
            <person name="Li R."/>
            <person name="Bao Z."/>
        </authorList>
    </citation>
    <scope>NUCLEOTIDE SEQUENCE [LARGE SCALE GENOMIC DNA]</scope>
    <source>
        <strain evidence="3 4">PY_sf001</strain>
    </source>
</reference>
<gene>
    <name evidence="3" type="ORF">KP79_PYT16296</name>
</gene>
<dbReference type="Proteomes" id="UP000242188">
    <property type="component" value="Unassembled WGS sequence"/>
</dbReference>
<evidence type="ECO:0000256" key="1">
    <source>
        <dbReference type="SAM" id="MobiDB-lite"/>
    </source>
</evidence>
<feature type="region of interest" description="Disordered" evidence="1">
    <location>
        <begin position="66"/>
        <end position="91"/>
    </location>
</feature>
<protein>
    <recommendedName>
        <fullName evidence="2">Novel STAND NTPase 3 domain-containing protein</fullName>
    </recommendedName>
</protein>
<dbReference type="Pfam" id="PF20720">
    <property type="entry name" value="nSTAND3"/>
    <property type="match status" value="1"/>
</dbReference>
<evidence type="ECO:0000313" key="3">
    <source>
        <dbReference type="EMBL" id="OWF48250.1"/>
    </source>
</evidence>
<evidence type="ECO:0000259" key="2">
    <source>
        <dbReference type="Pfam" id="PF20720"/>
    </source>
</evidence>